<protein>
    <submittedName>
        <fullName evidence="2">Uncharacterized protein</fullName>
    </submittedName>
</protein>
<gene>
    <name evidence="2" type="ORF">BBI15_06825</name>
</gene>
<evidence type="ECO:0000313" key="2">
    <source>
        <dbReference type="EMBL" id="ANU19944.1"/>
    </source>
</evidence>
<evidence type="ECO:0000313" key="3">
    <source>
        <dbReference type="Proteomes" id="UP000092650"/>
    </source>
</evidence>
<accession>A0A1C7E7J2</accession>
<dbReference type="AlphaFoldDB" id="A0A1C7E7J2"/>
<organism evidence="2 3">
    <name type="scientific">Planococcus plakortidis</name>
    <dbReference type="NCBI Taxonomy" id="1038856"/>
    <lineage>
        <taxon>Bacteria</taxon>
        <taxon>Bacillati</taxon>
        <taxon>Bacillota</taxon>
        <taxon>Bacilli</taxon>
        <taxon>Bacillales</taxon>
        <taxon>Caryophanaceae</taxon>
        <taxon>Planococcus</taxon>
    </lineage>
</organism>
<feature type="compositionally biased region" description="Acidic residues" evidence="1">
    <location>
        <begin position="24"/>
        <end position="53"/>
    </location>
</feature>
<dbReference type="STRING" id="1038856.BBI15_06825"/>
<sequence length="244" mass="26972">MKYWLGLGGLALTLTVAGCGTEDAVTEEPEEGAAQEETEQDQAPEAATEEEPAEGTSGDSHEGGQAAVDPYDYFLEDGSTARFEGYGNEFAEFTLKTDYMEANHVATYEDNGGTVVLKVFRLHDDRIELVKQEGEFYDEYEASFEELEALDVISTYLEFPIEEGQEIGDATIIETGTSLETPYENFDDVFVLESVSEEDGSINRNYFVEGYGEVKREFRANADDPDEMAITSTLASIELGEKTK</sequence>
<feature type="region of interest" description="Disordered" evidence="1">
    <location>
        <begin position="21"/>
        <end position="66"/>
    </location>
</feature>
<dbReference type="RefSeq" id="WP_068869670.1">
    <property type="nucleotide sequence ID" value="NZ_CP016539.2"/>
</dbReference>
<reference evidence="2" key="1">
    <citation type="submission" date="2016-10" db="EMBL/GenBank/DDBJ databases">
        <authorList>
            <person name="See-Too W.S."/>
        </authorList>
    </citation>
    <scope>NUCLEOTIDE SEQUENCE [LARGE SCALE GENOMIC DNA]</scope>
    <source>
        <strain evidence="2">DSM 23997</strain>
    </source>
</reference>
<dbReference type="PROSITE" id="PS51257">
    <property type="entry name" value="PROKAR_LIPOPROTEIN"/>
    <property type="match status" value="1"/>
</dbReference>
<dbReference type="OrthoDB" id="2870421at2"/>
<proteinExistence type="predicted"/>
<keyword evidence="3" id="KW-1185">Reference proteome</keyword>
<dbReference type="KEGG" id="ppla:BBI15_06825"/>
<evidence type="ECO:0000256" key="1">
    <source>
        <dbReference type="SAM" id="MobiDB-lite"/>
    </source>
</evidence>
<dbReference type="EMBL" id="CP016539">
    <property type="protein sequence ID" value="ANU19944.1"/>
    <property type="molecule type" value="Genomic_DNA"/>
</dbReference>
<name>A0A1C7E7J2_9BACL</name>
<dbReference type="Proteomes" id="UP000092650">
    <property type="component" value="Chromosome"/>
</dbReference>